<keyword evidence="2" id="KW-0813">Transport</keyword>
<keyword evidence="2" id="KW-0653">Protein transport</keyword>
<dbReference type="GO" id="GO:0008270">
    <property type="term" value="F:zinc ion binding"/>
    <property type="evidence" value="ECO:0007669"/>
    <property type="project" value="InterPro"/>
</dbReference>
<comment type="subcellular location">
    <subcellularLocation>
        <location evidence="2">Cytoplasm</location>
    </subcellularLocation>
    <subcellularLocation>
        <location evidence="2">Cytoplasmic vesicle</location>
        <location evidence="2">COPII-coated vesicle membrane</location>
        <topology evidence="2">Peripheral membrane protein</topology>
        <orientation evidence="2">Cytoplasmic side</orientation>
    </subcellularLocation>
    <subcellularLocation>
        <location evidence="2">Endoplasmic reticulum membrane</location>
        <topology evidence="2">Peripheral membrane protein</topology>
        <orientation evidence="2">Cytoplasmic side</orientation>
    </subcellularLocation>
    <subcellularLocation>
        <location evidence="2">Golgi apparatus membrane</location>
        <topology evidence="2">Peripheral membrane protein</topology>
        <orientation evidence="2">Cytoplasmic side</orientation>
    </subcellularLocation>
</comment>
<dbReference type="InterPro" id="IPR006895">
    <property type="entry name" value="Znf_Sec23_Sec24"/>
</dbReference>
<dbReference type="Proteomes" id="UP000309340">
    <property type="component" value="Unassembled WGS sequence"/>
</dbReference>
<keyword evidence="2" id="KW-0333">Golgi apparatus</keyword>
<evidence type="ECO:0000313" key="5">
    <source>
        <dbReference type="Proteomes" id="UP000309340"/>
    </source>
</evidence>
<evidence type="ECO:0000256" key="1">
    <source>
        <dbReference type="ARBA" id="ARBA00021212"/>
    </source>
</evidence>
<dbReference type="GO" id="GO:0070971">
    <property type="term" value="C:endoplasmic reticulum exit site"/>
    <property type="evidence" value="ECO:0007669"/>
    <property type="project" value="TreeGrafter"/>
</dbReference>
<dbReference type="GO" id="GO:0000139">
    <property type="term" value="C:Golgi membrane"/>
    <property type="evidence" value="ECO:0007669"/>
    <property type="project" value="UniProtKB-SubCell"/>
</dbReference>
<dbReference type="GO" id="GO:0006886">
    <property type="term" value="P:intracellular protein transport"/>
    <property type="evidence" value="ECO:0007669"/>
    <property type="project" value="InterPro"/>
</dbReference>
<name>A0A4U0VCH9_9PEZI</name>
<dbReference type="GO" id="GO:0005096">
    <property type="term" value="F:GTPase activator activity"/>
    <property type="evidence" value="ECO:0007669"/>
    <property type="project" value="TreeGrafter"/>
</dbReference>
<keyword evidence="5" id="KW-1185">Reference proteome</keyword>
<comment type="function">
    <text evidence="2">Component of the coat protein complex II (COPII) which promotes the formation of transport vesicles from the endoplasmic reticulum (ER). The coat has two main functions, the physical deformation of the endoplasmic reticulum membrane into vesicles and the selection of cargo molecules.</text>
</comment>
<dbReference type="GO" id="GO:0005789">
    <property type="term" value="C:endoplasmic reticulum membrane"/>
    <property type="evidence" value="ECO:0007669"/>
    <property type="project" value="UniProtKB-SubCell"/>
</dbReference>
<dbReference type="STRING" id="329884.A0A4U0VCH9"/>
<dbReference type="GO" id="GO:0030127">
    <property type="term" value="C:COPII vesicle coat"/>
    <property type="evidence" value="ECO:0007669"/>
    <property type="project" value="InterPro"/>
</dbReference>
<dbReference type="PANTHER" id="PTHR11141:SF0">
    <property type="entry name" value="PROTEIN TRANSPORT PROTEIN SEC23"/>
    <property type="match status" value="1"/>
</dbReference>
<dbReference type="GO" id="GO:0090110">
    <property type="term" value="P:COPII-coated vesicle cargo loading"/>
    <property type="evidence" value="ECO:0007669"/>
    <property type="project" value="TreeGrafter"/>
</dbReference>
<sequence>MDYEALKEQWSDIEERDGIRLSWNTFPSSRMEASRLVVPIGALYTPLKEKADTPLLQYEPVTCKAPCRAVLNPFCQVDMRARIWI</sequence>
<comment type="similarity">
    <text evidence="2">Belongs to the SEC23/SEC24 family. SEC23 subfamily.</text>
</comment>
<feature type="non-terminal residue" evidence="4">
    <location>
        <position position="85"/>
    </location>
</feature>
<organism evidence="4 5">
    <name type="scientific">Friedmanniomyces simplex</name>
    <dbReference type="NCBI Taxonomy" id="329884"/>
    <lineage>
        <taxon>Eukaryota</taxon>
        <taxon>Fungi</taxon>
        <taxon>Dikarya</taxon>
        <taxon>Ascomycota</taxon>
        <taxon>Pezizomycotina</taxon>
        <taxon>Dothideomycetes</taxon>
        <taxon>Dothideomycetidae</taxon>
        <taxon>Mycosphaerellales</taxon>
        <taxon>Teratosphaeriaceae</taxon>
        <taxon>Friedmanniomyces</taxon>
    </lineage>
</organism>
<keyword evidence="2" id="KW-0479">Metal-binding</keyword>
<evidence type="ECO:0000313" key="4">
    <source>
        <dbReference type="EMBL" id="TKA46690.1"/>
    </source>
</evidence>
<gene>
    <name evidence="4" type="ORF">B0A55_13639</name>
</gene>
<evidence type="ECO:0000259" key="3">
    <source>
        <dbReference type="Pfam" id="PF04810"/>
    </source>
</evidence>
<protein>
    <recommendedName>
        <fullName evidence="1 2">Protein transport protein SEC23</fullName>
    </recommendedName>
</protein>
<dbReference type="Gene3D" id="2.60.40.1670">
    <property type="entry name" value="beta-sandwich domain of Sec23/24"/>
    <property type="match status" value="1"/>
</dbReference>
<dbReference type="Gene3D" id="2.30.30.380">
    <property type="entry name" value="Zn-finger domain of Sec23/24"/>
    <property type="match status" value="1"/>
</dbReference>
<feature type="domain" description="Zinc finger Sec23/Sec24-type" evidence="3">
    <location>
        <begin position="60"/>
        <end position="85"/>
    </location>
</feature>
<dbReference type="EMBL" id="NAJQ01002233">
    <property type="protein sequence ID" value="TKA46690.1"/>
    <property type="molecule type" value="Genomic_DNA"/>
</dbReference>
<keyword evidence="2" id="KW-0968">Cytoplasmic vesicle</keyword>
<keyword evidence="2" id="KW-0472">Membrane</keyword>
<evidence type="ECO:0000256" key="2">
    <source>
        <dbReference type="RuleBase" id="RU365030"/>
    </source>
</evidence>
<accession>A0A4U0VCH9</accession>
<dbReference type="Pfam" id="PF04810">
    <property type="entry name" value="zf-Sec23_Sec24"/>
    <property type="match status" value="1"/>
</dbReference>
<dbReference type="AlphaFoldDB" id="A0A4U0VCH9"/>
<dbReference type="InterPro" id="IPR037364">
    <property type="entry name" value="Sec23"/>
</dbReference>
<dbReference type="SUPFAM" id="SSF81995">
    <property type="entry name" value="beta-sandwich domain of Sec23/24"/>
    <property type="match status" value="1"/>
</dbReference>
<dbReference type="PANTHER" id="PTHR11141">
    <property type="entry name" value="PROTEIN TRANSPORT PROTEIN SEC23"/>
    <property type="match status" value="1"/>
</dbReference>
<reference evidence="4 5" key="1">
    <citation type="submission" date="2017-03" db="EMBL/GenBank/DDBJ databases">
        <title>Genomes of endolithic fungi from Antarctica.</title>
        <authorList>
            <person name="Coleine C."/>
            <person name="Masonjones S."/>
            <person name="Stajich J.E."/>
        </authorList>
    </citation>
    <scope>NUCLEOTIDE SEQUENCE [LARGE SCALE GENOMIC DNA]</scope>
    <source>
        <strain evidence="4 5">CCFEE 5184</strain>
    </source>
</reference>
<keyword evidence="2" id="KW-0862">Zinc</keyword>
<keyword evidence="2" id="KW-0256">Endoplasmic reticulum</keyword>
<comment type="caution">
    <text evidence="4">The sequence shown here is derived from an EMBL/GenBank/DDBJ whole genome shotgun (WGS) entry which is preliminary data.</text>
</comment>
<keyword evidence="2" id="KW-0931">ER-Golgi transport</keyword>
<proteinExistence type="inferred from homology"/>
<dbReference type="OrthoDB" id="10256289at2759"/>
<keyword evidence="2" id="KW-0963">Cytoplasm</keyword>